<evidence type="ECO:0000313" key="2">
    <source>
        <dbReference type="Proteomes" id="UP000533476"/>
    </source>
</evidence>
<keyword evidence="2" id="KW-1185">Reference proteome</keyword>
<dbReference type="AlphaFoldDB" id="A0A7Y0L7T1"/>
<reference evidence="1 2" key="1">
    <citation type="submission" date="2020-04" db="EMBL/GenBank/DDBJ databases">
        <authorList>
            <person name="Zhang R."/>
            <person name="Schippers A."/>
        </authorList>
    </citation>
    <scope>NUCLEOTIDE SEQUENCE [LARGE SCALE GENOMIC DNA]</scope>
    <source>
        <strain evidence="1 2">DSM 109850</strain>
    </source>
</reference>
<comment type="caution">
    <text evidence="1">The sequence shown here is derived from an EMBL/GenBank/DDBJ whole genome shotgun (WGS) entry which is preliminary data.</text>
</comment>
<protein>
    <submittedName>
        <fullName evidence="1">Uncharacterized protein</fullName>
    </submittedName>
</protein>
<organism evidence="1 2">
    <name type="scientific">Sulfobacillus harzensis</name>
    <dbReference type="NCBI Taxonomy" id="2729629"/>
    <lineage>
        <taxon>Bacteria</taxon>
        <taxon>Bacillati</taxon>
        <taxon>Bacillota</taxon>
        <taxon>Clostridia</taxon>
        <taxon>Eubacteriales</taxon>
        <taxon>Clostridiales Family XVII. Incertae Sedis</taxon>
        <taxon>Sulfobacillus</taxon>
    </lineage>
</organism>
<proteinExistence type="predicted"/>
<name>A0A7Y0L7T1_9FIRM</name>
<dbReference type="Proteomes" id="UP000533476">
    <property type="component" value="Unassembled WGS sequence"/>
</dbReference>
<dbReference type="RefSeq" id="WP_169103104.1">
    <property type="nucleotide sequence ID" value="NZ_JABBVZ010000172.1"/>
</dbReference>
<evidence type="ECO:0000313" key="1">
    <source>
        <dbReference type="EMBL" id="NMP24899.1"/>
    </source>
</evidence>
<accession>A0A7Y0L7T1</accession>
<gene>
    <name evidence="1" type="ORF">HIJ39_21570</name>
</gene>
<sequence length="46" mass="4726">MKLRGITRWVILAAAVAIGLLHGTHVGVHLASGVTDPGYPDVSAGF</sequence>
<dbReference type="EMBL" id="JABBVZ010000172">
    <property type="protein sequence ID" value="NMP24899.1"/>
    <property type="molecule type" value="Genomic_DNA"/>
</dbReference>